<dbReference type="Gene3D" id="1.20.120.450">
    <property type="entry name" value="dinb family like domain"/>
    <property type="match status" value="1"/>
</dbReference>
<feature type="binding site" evidence="3">
    <location>
        <position position="152"/>
    </location>
    <ligand>
        <name>a divalent metal cation</name>
        <dbReference type="ChEBI" id="CHEBI:60240"/>
    </ligand>
</feature>
<sequence>MSAMPPNDTPVEADITQPTTVTETLKMLVRYKAWANALTFDTVMSLPAGEALRQRPTRFGNMVHTLNHVYVVDDIFRHHLQGRKHGYLARNTEQTPALDDLRCAVEEMDRWYIEQVDNWSPEALAQVVHFEFVGGGEGRMTRQEIVLHVVNHATYHRGFVGDMLYQVPFASPANDLPVFLRDHYRRAP</sequence>
<evidence type="ECO:0000256" key="2">
    <source>
        <dbReference type="ARBA" id="ARBA00022723"/>
    </source>
</evidence>
<comment type="caution">
    <text evidence="4">The sequence shown here is derived from an EMBL/GenBank/DDBJ whole genome shotgun (WGS) entry which is preliminary data.</text>
</comment>
<dbReference type="RefSeq" id="WP_043139094.1">
    <property type="nucleotide sequence ID" value="NZ_CABHIE010000007.1"/>
</dbReference>
<reference evidence="4 5" key="1">
    <citation type="submission" date="2015-06" db="EMBL/GenBank/DDBJ databases">
        <title>Draft Genome of Serratia marcescens Strain AH0650_Sm1.</title>
        <authorList>
            <person name="Wan Y."/>
            <person name="Gorrie C."/>
            <person name="Holt K."/>
        </authorList>
    </citation>
    <scope>NUCLEOTIDE SEQUENCE [LARGE SCALE GENOMIC DNA]</scope>
    <source>
        <strain evidence="4 5">AH0650_Sm1</strain>
    </source>
</reference>
<accession>A0A656VMG6</accession>
<dbReference type="SUPFAM" id="SSF109854">
    <property type="entry name" value="DinB/YfiT-like putative metalloenzymes"/>
    <property type="match status" value="1"/>
</dbReference>
<feature type="binding site" evidence="3">
    <location>
        <position position="156"/>
    </location>
    <ligand>
        <name>a divalent metal cation</name>
        <dbReference type="ChEBI" id="CHEBI:60240"/>
    </ligand>
</feature>
<keyword evidence="2 3" id="KW-0479">Metal-binding</keyword>
<name>A0A656VMG6_SERMA</name>
<dbReference type="PANTHER" id="PTHR37302:SF1">
    <property type="entry name" value="PROTEIN DINB"/>
    <property type="match status" value="1"/>
</dbReference>
<gene>
    <name evidence="4" type="ORF">AB868_00997</name>
</gene>
<organism evidence="4 5">
    <name type="scientific">Serratia marcescens</name>
    <dbReference type="NCBI Taxonomy" id="615"/>
    <lineage>
        <taxon>Bacteria</taxon>
        <taxon>Pseudomonadati</taxon>
        <taxon>Pseudomonadota</taxon>
        <taxon>Gammaproteobacteria</taxon>
        <taxon>Enterobacterales</taxon>
        <taxon>Yersiniaceae</taxon>
        <taxon>Serratia</taxon>
    </lineage>
</organism>
<dbReference type="AlphaFoldDB" id="A0A656VMG6"/>
<evidence type="ECO:0000256" key="1">
    <source>
        <dbReference type="ARBA" id="ARBA00008635"/>
    </source>
</evidence>
<feature type="binding site" evidence="3">
    <location>
        <position position="68"/>
    </location>
    <ligand>
        <name>a divalent metal cation</name>
        <dbReference type="ChEBI" id="CHEBI:60240"/>
    </ligand>
</feature>
<protein>
    <submittedName>
        <fullName evidence="4">Damage-inducible protein DinB</fullName>
    </submittedName>
</protein>
<dbReference type="GO" id="GO:0046872">
    <property type="term" value="F:metal ion binding"/>
    <property type="evidence" value="ECO:0007669"/>
    <property type="project" value="UniProtKB-KW"/>
</dbReference>
<evidence type="ECO:0000256" key="3">
    <source>
        <dbReference type="PIRSR" id="PIRSR607837-1"/>
    </source>
</evidence>
<dbReference type="EMBL" id="LFJS01000008">
    <property type="protein sequence ID" value="KMU53535.1"/>
    <property type="molecule type" value="Genomic_DNA"/>
</dbReference>
<evidence type="ECO:0000313" key="4">
    <source>
        <dbReference type="EMBL" id="KMU53535.1"/>
    </source>
</evidence>
<proteinExistence type="inferred from homology"/>
<dbReference type="InterPro" id="IPR034660">
    <property type="entry name" value="DinB/YfiT-like"/>
</dbReference>
<dbReference type="Proteomes" id="UP000037482">
    <property type="component" value="Unassembled WGS sequence"/>
</dbReference>
<comment type="similarity">
    <text evidence="1">Belongs to the DinB family.</text>
</comment>
<evidence type="ECO:0000313" key="5">
    <source>
        <dbReference type="Proteomes" id="UP000037482"/>
    </source>
</evidence>
<dbReference type="InterPro" id="IPR007837">
    <property type="entry name" value="DinB"/>
</dbReference>
<dbReference type="PANTHER" id="PTHR37302">
    <property type="entry name" value="SLR1116 PROTEIN"/>
    <property type="match status" value="1"/>
</dbReference>
<dbReference type="Pfam" id="PF05163">
    <property type="entry name" value="DinB"/>
    <property type="match status" value="1"/>
</dbReference>